<name>A0A0A9ETZ8_ARUDO</name>
<dbReference type="AlphaFoldDB" id="A0A0A9ETZ8"/>
<evidence type="ECO:0000313" key="1">
    <source>
        <dbReference type="EMBL" id="JAE03557.1"/>
    </source>
</evidence>
<reference evidence="1" key="1">
    <citation type="submission" date="2014-09" db="EMBL/GenBank/DDBJ databases">
        <authorList>
            <person name="Magalhaes I.L.F."/>
            <person name="Oliveira U."/>
            <person name="Santos F.R."/>
            <person name="Vidigal T.H.D.A."/>
            <person name="Brescovit A.D."/>
            <person name="Santos A.J."/>
        </authorList>
    </citation>
    <scope>NUCLEOTIDE SEQUENCE</scope>
    <source>
        <tissue evidence="1">Shoot tissue taken approximately 20 cm above the soil surface</tissue>
    </source>
</reference>
<reference evidence="1" key="2">
    <citation type="journal article" date="2015" name="Data Brief">
        <title>Shoot transcriptome of the giant reed, Arundo donax.</title>
        <authorList>
            <person name="Barrero R.A."/>
            <person name="Guerrero F.D."/>
            <person name="Moolhuijzen P."/>
            <person name="Goolsby J.A."/>
            <person name="Tidwell J."/>
            <person name="Bellgard S.E."/>
            <person name="Bellgard M.I."/>
        </authorList>
    </citation>
    <scope>NUCLEOTIDE SEQUENCE</scope>
    <source>
        <tissue evidence="1">Shoot tissue taken approximately 20 cm above the soil surface</tissue>
    </source>
</reference>
<organism evidence="1">
    <name type="scientific">Arundo donax</name>
    <name type="common">Giant reed</name>
    <name type="synonym">Donax arundinaceus</name>
    <dbReference type="NCBI Taxonomy" id="35708"/>
    <lineage>
        <taxon>Eukaryota</taxon>
        <taxon>Viridiplantae</taxon>
        <taxon>Streptophyta</taxon>
        <taxon>Embryophyta</taxon>
        <taxon>Tracheophyta</taxon>
        <taxon>Spermatophyta</taxon>
        <taxon>Magnoliopsida</taxon>
        <taxon>Liliopsida</taxon>
        <taxon>Poales</taxon>
        <taxon>Poaceae</taxon>
        <taxon>PACMAD clade</taxon>
        <taxon>Arundinoideae</taxon>
        <taxon>Arundineae</taxon>
        <taxon>Arundo</taxon>
    </lineage>
</organism>
<protein>
    <submittedName>
        <fullName evidence="1">Uncharacterized protein</fullName>
    </submittedName>
</protein>
<proteinExistence type="predicted"/>
<dbReference type="EMBL" id="GBRH01194339">
    <property type="protein sequence ID" value="JAE03557.1"/>
    <property type="molecule type" value="Transcribed_RNA"/>
</dbReference>
<accession>A0A0A9ETZ8</accession>
<sequence length="123" mass="13369">MVEYSFYLLSVVTEGITVHGKTIQHWTQGSNPHGKELNLVLQGLYIVDDLIQNEGLPSNLVTARDQGLQHPHPLTDSLPPDPLCKAVAVCCLASPCPDMDVPLRCLLLIYLLAVSLPLSGTLL</sequence>